<name>A0ABN1Q551_9ACTN</name>
<dbReference type="EMBL" id="BAAAHQ010000023">
    <property type="protein sequence ID" value="GAA0937701.1"/>
    <property type="molecule type" value="Genomic_DNA"/>
</dbReference>
<feature type="region of interest" description="Disordered" evidence="1">
    <location>
        <begin position="1"/>
        <end position="68"/>
    </location>
</feature>
<sequence length="118" mass="12430">MDAVTERSPGEGEGVGIVDEVGIPIGGGQRATTSEPAGMACPAISTPRRGRTQQRRVQNGQPAQQLLDGGLGRGRVVADQGELVEVPQRRTAIFFSTGSTTFSHGASENPLADHRDHR</sequence>
<comment type="caution">
    <text evidence="2">The sequence shown here is derived from an EMBL/GenBank/DDBJ whole genome shotgun (WGS) entry which is preliminary data.</text>
</comment>
<feature type="compositionally biased region" description="Basic and acidic residues" evidence="1">
    <location>
        <begin position="1"/>
        <end position="10"/>
    </location>
</feature>
<protein>
    <submittedName>
        <fullName evidence="2">Uncharacterized protein</fullName>
    </submittedName>
</protein>
<gene>
    <name evidence="2" type="ORF">GCM10009560_47240</name>
</gene>
<dbReference type="Proteomes" id="UP001501578">
    <property type="component" value="Unassembled WGS sequence"/>
</dbReference>
<evidence type="ECO:0000313" key="3">
    <source>
        <dbReference type="Proteomes" id="UP001501578"/>
    </source>
</evidence>
<evidence type="ECO:0000256" key="1">
    <source>
        <dbReference type="SAM" id="MobiDB-lite"/>
    </source>
</evidence>
<feature type="region of interest" description="Disordered" evidence="1">
    <location>
        <begin position="99"/>
        <end position="118"/>
    </location>
</feature>
<proteinExistence type="predicted"/>
<keyword evidence="3" id="KW-1185">Reference proteome</keyword>
<evidence type="ECO:0000313" key="2">
    <source>
        <dbReference type="EMBL" id="GAA0937701.1"/>
    </source>
</evidence>
<accession>A0ABN1Q551</accession>
<organism evidence="2 3">
    <name type="scientific">Nonomuraea longicatena</name>
    <dbReference type="NCBI Taxonomy" id="83682"/>
    <lineage>
        <taxon>Bacteria</taxon>
        <taxon>Bacillati</taxon>
        <taxon>Actinomycetota</taxon>
        <taxon>Actinomycetes</taxon>
        <taxon>Streptosporangiales</taxon>
        <taxon>Streptosporangiaceae</taxon>
        <taxon>Nonomuraea</taxon>
    </lineage>
</organism>
<reference evidence="2 3" key="1">
    <citation type="journal article" date="2019" name="Int. J. Syst. Evol. Microbiol.">
        <title>The Global Catalogue of Microorganisms (GCM) 10K type strain sequencing project: providing services to taxonomists for standard genome sequencing and annotation.</title>
        <authorList>
            <consortium name="The Broad Institute Genomics Platform"/>
            <consortium name="The Broad Institute Genome Sequencing Center for Infectious Disease"/>
            <person name="Wu L."/>
            <person name="Ma J."/>
        </authorList>
    </citation>
    <scope>NUCLEOTIDE SEQUENCE [LARGE SCALE GENOMIC DNA]</scope>
    <source>
        <strain evidence="2 3">JCM 11136</strain>
    </source>
</reference>